<comment type="subcellular location">
    <subcellularLocation>
        <location evidence="1">Secreted</location>
    </subcellularLocation>
</comment>
<dbReference type="OrthoDB" id="5916590at2759"/>
<evidence type="ECO:0000256" key="3">
    <source>
        <dbReference type="ARBA" id="ARBA00022525"/>
    </source>
</evidence>
<name>A0A016VMK5_9BILA</name>
<comment type="similarity">
    <text evidence="2">Belongs to the nematode transthyretin-like family.</text>
</comment>
<reference evidence="6" key="1">
    <citation type="journal article" date="2015" name="Nat. Genet.">
        <title>The genome and transcriptome of the zoonotic hookworm Ancylostoma ceylanicum identify infection-specific gene families.</title>
        <authorList>
            <person name="Schwarz E.M."/>
            <person name="Hu Y."/>
            <person name="Antoshechkin I."/>
            <person name="Miller M.M."/>
            <person name="Sternberg P.W."/>
            <person name="Aroian R.V."/>
        </authorList>
    </citation>
    <scope>NUCLEOTIDE SEQUENCE</scope>
    <source>
        <strain evidence="6">HY135</strain>
    </source>
</reference>
<dbReference type="GO" id="GO:0005576">
    <property type="term" value="C:extracellular region"/>
    <property type="evidence" value="ECO:0007669"/>
    <property type="project" value="UniProtKB-SubCell"/>
</dbReference>
<dbReference type="GO" id="GO:0009986">
    <property type="term" value="C:cell surface"/>
    <property type="evidence" value="ECO:0007669"/>
    <property type="project" value="InterPro"/>
</dbReference>
<dbReference type="InterPro" id="IPR038479">
    <property type="entry name" value="Transthyretin-like_sf"/>
</dbReference>
<keyword evidence="3" id="KW-0964">Secreted</keyword>
<protein>
    <submittedName>
        <fullName evidence="5">Uncharacterized protein</fullName>
    </submittedName>
</protein>
<evidence type="ECO:0000256" key="2">
    <source>
        <dbReference type="ARBA" id="ARBA00010112"/>
    </source>
</evidence>
<sequence length="137" mass="14559">MKVLMIGVLASAALALPFLGSPQSVAVTGNLTCDGEPAANAKVVLRDLEIFGNEVLAQGFSNLQGVFNLTGGKTEVTTIDPKLYIYHKCNHDGICYKKLSIVVPDDYVTKGPTPTKLFNVGHINLAGEFSDATDCTE</sequence>
<dbReference type="PANTHER" id="PTHR21700:SF24">
    <property type="entry name" value="TRANSTHYRETIN-LIKE FAMILY PROTEIN"/>
    <property type="match status" value="1"/>
</dbReference>
<dbReference type="PANTHER" id="PTHR21700">
    <property type="entry name" value="TRANSTHYRETIN-LIKE FAMILY PROTEIN-RELATED"/>
    <property type="match status" value="1"/>
</dbReference>
<evidence type="ECO:0000256" key="1">
    <source>
        <dbReference type="ARBA" id="ARBA00004613"/>
    </source>
</evidence>
<dbReference type="Gene3D" id="2.60.40.3330">
    <property type="match status" value="1"/>
</dbReference>
<comment type="caution">
    <text evidence="5">The sequence shown here is derived from an EMBL/GenBank/DDBJ whole genome shotgun (WGS) entry which is preliminary data.</text>
</comment>
<keyword evidence="6" id="KW-1185">Reference proteome</keyword>
<keyword evidence="4" id="KW-0732">Signal</keyword>
<evidence type="ECO:0000313" key="5">
    <source>
        <dbReference type="EMBL" id="EYC28630.1"/>
    </source>
</evidence>
<evidence type="ECO:0000256" key="4">
    <source>
        <dbReference type="ARBA" id="ARBA00022729"/>
    </source>
</evidence>
<dbReference type="Pfam" id="PF01060">
    <property type="entry name" value="TTR-52"/>
    <property type="match status" value="1"/>
</dbReference>
<organism evidence="5 6">
    <name type="scientific">Ancylostoma ceylanicum</name>
    <dbReference type="NCBI Taxonomy" id="53326"/>
    <lineage>
        <taxon>Eukaryota</taxon>
        <taxon>Metazoa</taxon>
        <taxon>Ecdysozoa</taxon>
        <taxon>Nematoda</taxon>
        <taxon>Chromadorea</taxon>
        <taxon>Rhabditida</taxon>
        <taxon>Rhabditina</taxon>
        <taxon>Rhabditomorpha</taxon>
        <taxon>Strongyloidea</taxon>
        <taxon>Ancylostomatidae</taxon>
        <taxon>Ancylostomatinae</taxon>
        <taxon>Ancylostoma</taxon>
    </lineage>
</organism>
<dbReference type="STRING" id="53326.A0A016VMK5"/>
<accession>A0A016VMK5</accession>
<dbReference type="Proteomes" id="UP000024635">
    <property type="component" value="Unassembled WGS sequence"/>
</dbReference>
<dbReference type="AlphaFoldDB" id="A0A016VMK5"/>
<dbReference type="EMBL" id="JARK01001343">
    <property type="protein sequence ID" value="EYC28630.1"/>
    <property type="molecule type" value="Genomic_DNA"/>
</dbReference>
<dbReference type="InterPro" id="IPR001534">
    <property type="entry name" value="Transthyretin-like"/>
</dbReference>
<gene>
    <name evidence="5" type="primary">Acey_s0007.g3326</name>
    <name evidence="5" type="ORF">Y032_0007g3326</name>
</gene>
<proteinExistence type="inferred from homology"/>
<evidence type="ECO:0000313" key="6">
    <source>
        <dbReference type="Proteomes" id="UP000024635"/>
    </source>
</evidence>